<dbReference type="HOGENOM" id="CLU_2642721_0_0_1"/>
<keyword evidence="2" id="KW-1185">Reference proteome</keyword>
<dbReference type="InParanoid" id="K3YXB5"/>
<reference evidence="1" key="2">
    <citation type="submission" date="2018-08" db="UniProtKB">
        <authorList>
            <consortium name="EnsemblPlants"/>
        </authorList>
    </citation>
    <scope>IDENTIFICATION</scope>
    <source>
        <strain evidence="1">Yugu1</strain>
    </source>
</reference>
<dbReference type="EnsemblPlants" id="KQL31119">
    <property type="protein sequence ID" value="KQL31119"/>
    <property type="gene ID" value="SETIT_018911mg"/>
</dbReference>
<evidence type="ECO:0000313" key="2">
    <source>
        <dbReference type="Proteomes" id="UP000004995"/>
    </source>
</evidence>
<organism evidence="1 2">
    <name type="scientific">Setaria italica</name>
    <name type="common">Foxtail millet</name>
    <name type="synonym">Panicum italicum</name>
    <dbReference type="NCBI Taxonomy" id="4555"/>
    <lineage>
        <taxon>Eukaryota</taxon>
        <taxon>Viridiplantae</taxon>
        <taxon>Streptophyta</taxon>
        <taxon>Embryophyta</taxon>
        <taxon>Tracheophyta</taxon>
        <taxon>Spermatophyta</taxon>
        <taxon>Magnoliopsida</taxon>
        <taxon>Liliopsida</taxon>
        <taxon>Poales</taxon>
        <taxon>Poaceae</taxon>
        <taxon>PACMAD clade</taxon>
        <taxon>Panicoideae</taxon>
        <taxon>Panicodae</taxon>
        <taxon>Paniceae</taxon>
        <taxon>Cenchrinae</taxon>
        <taxon>Setaria</taxon>
    </lineage>
</organism>
<sequence length="77" mass="9004">MEEIIYFLYWMQILTELQNHTQANFQNRKEQTSITVHSRQAIKKGLTHDKGTCTHKSQNVKEASKSAVYIFCTQRDG</sequence>
<dbReference type="EMBL" id="AGNK02000511">
    <property type="status" value="NOT_ANNOTATED_CDS"/>
    <property type="molecule type" value="Genomic_DNA"/>
</dbReference>
<dbReference type="Gramene" id="KQL31119">
    <property type="protein sequence ID" value="KQL31119"/>
    <property type="gene ID" value="SETIT_018911mg"/>
</dbReference>
<dbReference type="Proteomes" id="UP000004995">
    <property type="component" value="Unassembled WGS sequence"/>
</dbReference>
<evidence type="ECO:0000313" key="1">
    <source>
        <dbReference type="EnsemblPlants" id="KQL31119"/>
    </source>
</evidence>
<proteinExistence type="predicted"/>
<name>K3YXB5_SETIT</name>
<protein>
    <submittedName>
        <fullName evidence="1">Uncharacterized protein</fullName>
    </submittedName>
</protein>
<dbReference type="AlphaFoldDB" id="K3YXB5"/>
<reference evidence="2" key="1">
    <citation type="journal article" date="2012" name="Nat. Biotechnol.">
        <title>Reference genome sequence of the model plant Setaria.</title>
        <authorList>
            <person name="Bennetzen J.L."/>
            <person name="Schmutz J."/>
            <person name="Wang H."/>
            <person name="Percifield R."/>
            <person name="Hawkins J."/>
            <person name="Pontaroli A.C."/>
            <person name="Estep M."/>
            <person name="Feng L."/>
            <person name="Vaughn J.N."/>
            <person name="Grimwood J."/>
            <person name="Jenkins J."/>
            <person name="Barry K."/>
            <person name="Lindquist E."/>
            <person name="Hellsten U."/>
            <person name="Deshpande S."/>
            <person name="Wang X."/>
            <person name="Wu X."/>
            <person name="Mitros T."/>
            <person name="Triplett J."/>
            <person name="Yang X."/>
            <person name="Ye C.Y."/>
            <person name="Mauro-Herrera M."/>
            <person name="Wang L."/>
            <person name="Li P."/>
            <person name="Sharma M."/>
            <person name="Sharma R."/>
            <person name="Ronald P.C."/>
            <person name="Panaud O."/>
            <person name="Kellogg E.A."/>
            <person name="Brutnell T.P."/>
            <person name="Doust A.N."/>
            <person name="Tuskan G.A."/>
            <person name="Rokhsar D."/>
            <person name="Devos K.M."/>
        </authorList>
    </citation>
    <scope>NUCLEOTIDE SEQUENCE [LARGE SCALE GENOMIC DNA]</scope>
    <source>
        <strain evidence="2">cv. Yugu1</strain>
    </source>
</reference>
<accession>K3YXB5</accession>